<proteinExistence type="predicted"/>
<accession>A0A5P1EUL1</accession>
<gene>
    <name evidence="1" type="ORF">A4U43_C05F26170</name>
</gene>
<dbReference type="Proteomes" id="UP000243459">
    <property type="component" value="Chromosome 5"/>
</dbReference>
<dbReference type="Gramene" id="ONK69735">
    <property type="protein sequence ID" value="ONK69735"/>
    <property type="gene ID" value="A4U43_C05F26170"/>
</dbReference>
<name>A0A5P1EUL1_ASPOF</name>
<organism evidence="1 2">
    <name type="scientific">Asparagus officinalis</name>
    <name type="common">Garden asparagus</name>
    <dbReference type="NCBI Taxonomy" id="4686"/>
    <lineage>
        <taxon>Eukaryota</taxon>
        <taxon>Viridiplantae</taxon>
        <taxon>Streptophyta</taxon>
        <taxon>Embryophyta</taxon>
        <taxon>Tracheophyta</taxon>
        <taxon>Spermatophyta</taxon>
        <taxon>Magnoliopsida</taxon>
        <taxon>Liliopsida</taxon>
        <taxon>Asparagales</taxon>
        <taxon>Asparagaceae</taxon>
        <taxon>Asparagoideae</taxon>
        <taxon>Asparagus</taxon>
    </lineage>
</organism>
<protein>
    <submittedName>
        <fullName evidence="1">Uncharacterized protein</fullName>
    </submittedName>
</protein>
<dbReference type="EMBL" id="CM007385">
    <property type="protein sequence ID" value="ONK69735.1"/>
    <property type="molecule type" value="Genomic_DNA"/>
</dbReference>
<keyword evidence="2" id="KW-1185">Reference proteome</keyword>
<evidence type="ECO:0000313" key="1">
    <source>
        <dbReference type="EMBL" id="ONK69735.1"/>
    </source>
</evidence>
<dbReference type="AlphaFoldDB" id="A0A5P1EUL1"/>
<reference evidence="2" key="1">
    <citation type="journal article" date="2017" name="Nat. Commun.">
        <title>The asparagus genome sheds light on the origin and evolution of a young Y chromosome.</title>
        <authorList>
            <person name="Harkess A."/>
            <person name="Zhou J."/>
            <person name="Xu C."/>
            <person name="Bowers J.E."/>
            <person name="Van der Hulst R."/>
            <person name="Ayyampalayam S."/>
            <person name="Mercati F."/>
            <person name="Riccardi P."/>
            <person name="McKain M.R."/>
            <person name="Kakrana A."/>
            <person name="Tang H."/>
            <person name="Ray J."/>
            <person name="Groenendijk J."/>
            <person name="Arikit S."/>
            <person name="Mathioni S.M."/>
            <person name="Nakano M."/>
            <person name="Shan H."/>
            <person name="Telgmann-Rauber A."/>
            <person name="Kanno A."/>
            <person name="Yue Z."/>
            <person name="Chen H."/>
            <person name="Li W."/>
            <person name="Chen Y."/>
            <person name="Xu X."/>
            <person name="Zhang Y."/>
            <person name="Luo S."/>
            <person name="Chen H."/>
            <person name="Gao J."/>
            <person name="Mao Z."/>
            <person name="Pires J.C."/>
            <person name="Luo M."/>
            <person name="Kudrna D."/>
            <person name="Wing R.A."/>
            <person name="Meyers B.C."/>
            <person name="Yi K."/>
            <person name="Kong H."/>
            <person name="Lavrijsen P."/>
            <person name="Sunseri F."/>
            <person name="Falavigna A."/>
            <person name="Ye Y."/>
            <person name="Leebens-Mack J.H."/>
            <person name="Chen G."/>
        </authorList>
    </citation>
    <scope>NUCLEOTIDE SEQUENCE [LARGE SCALE GENOMIC DNA]</scope>
    <source>
        <strain evidence="2">cv. DH0086</strain>
    </source>
</reference>
<evidence type="ECO:0000313" key="2">
    <source>
        <dbReference type="Proteomes" id="UP000243459"/>
    </source>
</evidence>
<sequence length="187" mass="20749">MYYKWYRSTSALPEGFKPSESCLKVIKRHFGESICARGRKEYQQFEKHEEAPSEEPCGYDGSYDFPEPGFQTQYVLPQFNITVEEGEEEEAEELTREGEASLSEEEAVKKAHQEKAIATTKAGVVYVPSALELTSAIQSSSELVLSVSSTALLDIQASTTQPSVAVVSYATVASPALLLLQKWLNRL</sequence>